<evidence type="ECO:0000313" key="1">
    <source>
        <dbReference type="EMBL" id="NEW37217.1"/>
    </source>
</evidence>
<reference evidence="1 2" key="1">
    <citation type="submission" date="2020-01" db="EMBL/GenBank/DDBJ databases">
        <title>Genetics and antimicrobial susceptibilities of Nocardia species isolated from the soil; a comparison with species isolated from humans.</title>
        <authorList>
            <person name="Carrasco G."/>
            <person name="Monzon S."/>
            <person name="Sansegundo M."/>
            <person name="Garcia E."/>
            <person name="Garrido N."/>
            <person name="Medina M.J."/>
            <person name="Villalon P."/>
            <person name="Ramirez-Arocha A.C."/>
            <person name="Jimenez P."/>
            <person name="Cuesta I."/>
            <person name="Valdezate S."/>
        </authorList>
    </citation>
    <scope>NUCLEOTIDE SEQUENCE [LARGE SCALE GENOMIC DNA]</scope>
    <source>
        <strain evidence="1 2">CNM20110626</strain>
    </source>
</reference>
<name>A0A6P1CZK4_9NOCA</name>
<sequence>SRDCREGCFPAGVLSEMFDAYRALVTGLGERDWSTDATVRLPDAALAARVRRNDTSAPIPEGSLTDLFRKRVAEHPNRIALSWRTGEFDEHTLTS</sequence>
<comment type="caution">
    <text evidence="1">The sequence shown here is derived from an EMBL/GenBank/DDBJ whole genome shotgun (WGS) entry which is preliminary data.</text>
</comment>
<dbReference type="RefSeq" id="WP_163848805.1">
    <property type="nucleotide sequence ID" value="NZ_JAAGVB010000529.1"/>
</dbReference>
<dbReference type="AlphaFoldDB" id="A0A6P1CZK4"/>
<protein>
    <submittedName>
        <fullName evidence="1">Uncharacterized protein</fullName>
    </submittedName>
</protein>
<feature type="non-terminal residue" evidence="1">
    <location>
        <position position="95"/>
    </location>
</feature>
<gene>
    <name evidence="1" type="ORF">GV791_32380</name>
</gene>
<dbReference type="Proteomes" id="UP000471166">
    <property type="component" value="Unassembled WGS sequence"/>
</dbReference>
<organism evidence="1 2">
    <name type="scientific">Nocardia cyriacigeorgica</name>
    <dbReference type="NCBI Taxonomy" id="135487"/>
    <lineage>
        <taxon>Bacteria</taxon>
        <taxon>Bacillati</taxon>
        <taxon>Actinomycetota</taxon>
        <taxon>Actinomycetes</taxon>
        <taxon>Mycobacteriales</taxon>
        <taxon>Nocardiaceae</taxon>
        <taxon>Nocardia</taxon>
    </lineage>
</organism>
<accession>A0A6P1CZK4</accession>
<feature type="non-terminal residue" evidence="1">
    <location>
        <position position="1"/>
    </location>
</feature>
<proteinExistence type="predicted"/>
<dbReference type="EMBL" id="JAAGVB010000529">
    <property type="protein sequence ID" value="NEW37217.1"/>
    <property type="molecule type" value="Genomic_DNA"/>
</dbReference>
<evidence type="ECO:0000313" key="2">
    <source>
        <dbReference type="Proteomes" id="UP000471166"/>
    </source>
</evidence>